<dbReference type="OrthoDB" id="48306at2759"/>
<dbReference type="InterPro" id="IPR046345">
    <property type="entry name" value="TraB_PrgY-like"/>
</dbReference>
<dbReference type="InterPro" id="IPR002816">
    <property type="entry name" value="TraB/PrgY/GumN_fam"/>
</dbReference>
<dbReference type="GeneID" id="17359205"/>
<dbReference type="AlphaFoldDB" id="E1Z3E4"/>
<keyword evidence="2" id="KW-1185">Reference proteome</keyword>
<dbReference type="EMBL" id="GL433835">
    <property type="protein sequence ID" value="EFN60152.1"/>
    <property type="molecule type" value="Genomic_DNA"/>
</dbReference>
<dbReference type="eggNOG" id="KOG2860">
    <property type="taxonomic scope" value="Eukaryota"/>
</dbReference>
<dbReference type="RefSeq" id="XP_005852254.1">
    <property type="nucleotide sequence ID" value="XM_005852192.1"/>
</dbReference>
<evidence type="ECO:0000313" key="1">
    <source>
        <dbReference type="EMBL" id="EFN60152.1"/>
    </source>
</evidence>
<dbReference type="CDD" id="cd14726">
    <property type="entry name" value="TraB_PrgY-like"/>
    <property type="match status" value="1"/>
</dbReference>
<protein>
    <recommendedName>
        <fullName evidence="3">TraB domain-containing protein</fullName>
    </recommendedName>
</protein>
<gene>
    <name evidence="1" type="ORF">CHLNCDRAFT_133581</name>
</gene>
<proteinExistence type="predicted"/>
<evidence type="ECO:0008006" key="3">
    <source>
        <dbReference type="Google" id="ProtNLM"/>
    </source>
</evidence>
<organism evidence="2">
    <name type="scientific">Chlorella variabilis</name>
    <name type="common">Green alga</name>
    <dbReference type="NCBI Taxonomy" id="554065"/>
    <lineage>
        <taxon>Eukaryota</taxon>
        <taxon>Viridiplantae</taxon>
        <taxon>Chlorophyta</taxon>
        <taxon>core chlorophytes</taxon>
        <taxon>Trebouxiophyceae</taxon>
        <taxon>Chlorellales</taxon>
        <taxon>Chlorellaceae</taxon>
        <taxon>Chlorella clade</taxon>
        <taxon>Chlorella</taxon>
    </lineage>
</organism>
<dbReference type="Proteomes" id="UP000008141">
    <property type="component" value="Unassembled WGS sequence"/>
</dbReference>
<dbReference type="Pfam" id="PF01963">
    <property type="entry name" value="TraB_PrgY_gumN"/>
    <property type="match status" value="1"/>
</dbReference>
<accession>E1Z3E4</accession>
<dbReference type="KEGG" id="cvr:CHLNCDRAFT_133581"/>
<sequence>MAFRHVGPSSLERRQQVAWACGAAPPGRRLSTSSNAVLSNTTSFLRNLHNGAEAGRSAAAIFLVGTAHVSKRSSEEVRDMIRLVKPASVMVELCPQRAARLRSGAGDHDFVKQMLASFTSSGGSLGQRLVKVGLPMMYRGLKVLGMDPGAEFKVALQEADRIGARVVHGDRDVQRTLQRLSETVDWQDLLRSLLDFFTQQGSSSLESQARQGALVEAMKTRAVVRDMCTYMRQVNPRMAAALIDERDEHMVGELSRLEGRVVGVLGLAHLDGMERRWEARMYSRQALAAPR</sequence>
<evidence type="ECO:0000313" key="2">
    <source>
        <dbReference type="Proteomes" id="UP000008141"/>
    </source>
</evidence>
<dbReference type="OMA" id="MSYLRYV"/>
<dbReference type="PANTHER" id="PTHR21530">
    <property type="entry name" value="PHEROMONE SHUTDOWN PROTEIN"/>
    <property type="match status" value="1"/>
</dbReference>
<reference evidence="1 2" key="1">
    <citation type="journal article" date="2010" name="Plant Cell">
        <title>The Chlorella variabilis NC64A genome reveals adaptation to photosymbiosis, coevolution with viruses, and cryptic sex.</title>
        <authorList>
            <person name="Blanc G."/>
            <person name="Duncan G."/>
            <person name="Agarkova I."/>
            <person name="Borodovsky M."/>
            <person name="Gurnon J."/>
            <person name="Kuo A."/>
            <person name="Lindquist E."/>
            <person name="Lucas S."/>
            <person name="Pangilinan J."/>
            <person name="Polle J."/>
            <person name="Salamov A."/>
            <person name="Terry A."/>
            <person name="Yamada T."/>
            <person name="Dunigan D.D."/>
            <person name="Grigoriev I.V."/>
            <person name="Claverie J.M."/>
            <person name="Van Etten J.L."/>
        </authorList>
    </citation>
    <scope>NUCLEOTIDE SEQUENCE [LARGE SCALE GENOMIC DNA]</scope>
    <source>
        <strain evidence="1 2">NC64A</strain>
    </source>
</reference>
<dbReference type="PANTHER" id="PTHR21530:SF7">
    <property type="entry name" value="TRAB DOMAIN-CONTAINING PROTEIN"/>
    <property type="match status" value="1"/>
</dbReference>
<name>E1Z3E4_CHLVA</name>
<dbReference type="InParanoid" id="E1Z3E4"/>